<name>A0A1M5GDH0_VIBGA</name>
<keyword evidence="1 2" id="KW-0129">CBS domain</keyword>
<accession>A0A1M5GDH0</accession>
<evidence type="ECO:0000313" key="5">
    <source>
        <dbReference type="Proteomes" id="UP000184159"/>
    </source>
</evidence>
<dbReference type="Proteomes" id="UP000184159">
    <property type="component" value="Unassembled WGS sequence"/>
</dbReference>
<dbReference type="AlphaFoldDB" id="A0A1M5GDH0"/>
<dbReference type="InterPro" id="IPR051257">
    <property type="entry name" value="Diverse_CBS-Domain"/>
</dbReference>
<dbReference type="PANTHER" id="PTHR43080:SF2">
    <property type="entry name" value="CBS DOMAIN-CONTAINING PROTEIN"/>
    <property type="match status" value="1"/>
</dbReference>
<sequence length="138" mass="15686">MESLKVRHYMTQHSITFKADMSLSAALERIIEFDDFFSGPVIDDNGRVIGFLSEHDLLDKLVKVSYFCQDSHMVGDCMTQEVDTVSPDLPIIELADRMRDGHSTYPVVEDGRLVGVINRRAVLKAINKNLHSCFQRQV</sequence>
<reference evidence="5" key="1">
    <citation type="submission" date="2016-11" db="EMBL/GenBank/DDBJ databases">
        <authorList>
            <person name="Varghese N."/>
            <person name="Submissions S."/>
        </authorList>
    </citation>
    <scope>NUCLEOTIDE SEQUENCE [LARGE SCALE GENOMIC DNA]</scope>
    <source>
        <strain evidence="5">DSM 21264</strain>
    </source>
</reference>
<evidence type="ECO:0000313" key="4">
    <source>
        <dbReference type="EMBL" id="SHG01728.1"/>
    </source>
</evidence>
<protein>
    <submittedName>
        <fullName evidence="4">CBS domain-containing protein</fullName>
    </submittedName>
</protein>
<dbReference type="PROSITE" id="PS51371">
    <property type="entry name" value="CBS"/>
    <property type="match status" value="2"/>
</dbReference>
<dbReference type="EMBL" id="FQUH01000024">
    <property type="protein sequence ID" value="SHG01728.1"/>
    <property type="molecule type" value="Genomic_DNA"/>
</dbReference>
<organism evidence="4 5">
    <name type="scientific">Vibrio gazogenes DSM 21264 = NBRC 103151</name>
    <dbReference type="NCBI Taxonomy" id="1123492"/>
    <lineage>
        <taxon>Bacteria</taxon>
        <taxon>Pseudomonadati</taxon>
        <taxon>Pseudomonadota</taxon>
        <taxon>Gammaproteobacteria</taxon>
        <taxon>Vibrionales</taxon>
        <taxon>Vibrionaceae</taxon>
        <taxon>Vibrio</taxon>
    </lineage>
</organism>
<dbReference type="Pfam" id="PF00571">
    <property type="entry name" value="CBS"/>
    <property type="match status" value="2"/>
</dbReference>
<feature type="domain" description="CBS" evidence="3">
    <location>
        <begin position="10"/>
        <end position="71"/>
    </location>
</feature>
<evidence type="ECO:0000259" key="3">
    <source>
        <dbReference type="PROSITE" id="PS51371"/>
    </source>
</evidence>
<dbReference type="SUPFAM" id="SSF54631">
    <property type="entry name" value="CBS-domain pair"/>
    <property type="match status" value="1"/>
</dbReference>
<dbReference type="RefSeq" id="WP_072962802.1">
    <property type="nucleotide sequence ID" value="NZ_FQUH01000024.1"/>
</dbReference>
<dbReference type="CDD" id="cd04629">
    <property type="entry name" value="CBS_pair_bac"/>
    <property type="match status" value="1"/>
</dbReference>
<dbReference type="SMART" id="SM00116">
    <property type="entry name" value="CBS"/>
    <property type="match status" value="2"/>
</dbReference>
<keyword evidence="5" id="KW-1185">Reference proteome</keyword>
<feature type="domain" description="CBS" evidence="3">
    <location>
        <begin position="78"/>
        <end position="133"/>
    </location>
</feature>
<gene>
    <name evidence="4" type="ORF">SAMN02745781_03760</name>
</gene>
<dbReference type="PANTHER" id="PTHR43080">
    <property type="entry name" value="CBS DOMAIN-CONTAINING PROTEIN CBSX3, MITOCHONDRIAL"/>
    <property type="match status" value="1"/>
</dbReference>
<proteinExistence type="predicted"/>
<evidence type="ECO:0000256" key="2">
    <source>
        <dbReference type="PROSITE-ProRule" id="PRU00703"/>
    </source>
</evidence>
<dbReference type="InterPro" id="IPR046342">
    <property type="entry name" value="CBS_dom_sf"/>
</dbReference>
<dbReference type="InterPro" id="IPR044729">
    <property type="entry name" value="CBS_bac"/>
</dbReference>
<dbReference type="Gene3D" id="3.10.580.10">
    <property type="entry name" value="CBS-domain"/>
    <property type="match status" value="1"/>
</dbReference>
<evidence type="ECO:0000256" key="1">
    <source>
        <dbReference type="ARBA" id="ARBA00023122"/>
    </source>
</evidence>
<dbReference type="InterPro" id="IPR000644">
    <property type="entry name" value="CBS_dom"/>
</dbReference>